<evidence type="ECO:0000256" key="1">
    <source>
        <dbReference type="SAM" id="Phobius"/>
    </source>
</evidence>
<organism evidence="2">
    <name type="scientific">viral metagenome</name>
    <dbReference type="NCBI Taxonomy" id="1070528"/>
    <lineage>
        <taxon>unclassified sequences</taxon>
        <taxon>metagenomes</taxon>
        <taxon>organismal metagenomes</taxon>
    </lineage>
</organism>
<sequence length="68" mass="8024">MEELQIIMSIFSISCLLEYVQGQFNISYFTIFLFVNTLFLYYLYKSLHISIKVNLQINNKDGDSDETN</sequence>
<proteinExistence type="predicted"/>
<protein>
    <submittedName>
        <fullName evidence="2">Uncharacterized protein</fullName>
    </submittedName>
</protein>
<name>A0A6C0CD16_9ZZZZ</name>
<keyword evidence="1" id="KW-1133">Transmembrane helix</keyword>
<keyword evidence="1" id="KW-0812">Transmembrane</keyword>
<evidence type="ECO:0000313" key="2">
    <source>
        <dbReference type="EMBL" id="QHT02468.1"/>
    </source>
</evidence>
<reference evidence="2" key="1">
    <citation type="journal article" date="2020" name="Nature">
        <title>Giant virus diversity and host interactions through global metagenomics.</title>
        <authorList>
            <person name="Schulz F."/>
            <person name="Roux S."/>
            <person name="Paez-Espino D."/>
            <person name="Jungbluth S."/>
            <person name="Walsh D.A."/>
            <person name="Denef V.J."/>
            <person name="McMahon K.D."/>
            <person name="Konstantinidis K.T."/>
            <person name="Eloe-Fadrosh E.A."/>
            <person name="Kyrpides N.C."/>
            <person name="Woyke T."/>
        </authorList>
    </citation>
    <scope>NUCLEOTIDE SEQUENCE</scope>
    <source>
        <strain evidence="2">GVMAG-M-3300020595-32</strain>
    </source>
</reference>
<keyword evidence="1" id="KW-0472">Membrane</keyword>
<feature type="transmembrane region" description="Helical" evidence="1">
    <location>
        <begin position="26"/>
        <end position="44"/>
    </location>
</feature>
<dbReference type="EMBL" id="MN739395">
    <property type="protein sequence ID" value="QHT02468.1"/>
    <property type="molecule type" value="Genomic_DNA"/>
</dbReference>
<dbReference type="AlphaFoldDB" id="A0A6C0CD16"/>
<accession>A0A6C0CD16</accession>